<dbReference type="Gene3D" id="3.90.930.1">
    <property type="match status" value="1"/>
</dbReference>
<dbReference type="EMBL" id="LFKP01000008">
    <property type="protein sequence ID" value="OHV95988.1"/>
    <property type="molecule type" value="Genomic_DNA"/>
</dbReference>
<accession>A0A1S1U743</accession>
<dbReference type="Proteomes" id="UP000179840">
    <property type="component" value="Unassembled WGS sequence"/>
</dbReference>
<proteinExistence type="predicted"/>
<gene>
    <name evidence="2" type="ORF">AKG95_14060</name>
</gene>
<keyword evidence="1" id="KW-0732">Signal</keyword>
<dbReference type="InterPro" id="IPR011652">
    <property type="entry name" value="MORN_2"/>
</dbReference>
<reference evidence="2 3" key="1">
    <citation type="submission" date="2015-06" db="EMBL/GenBank/DDBJ databases">
        <title>Draft genome sequencing of a biphenyl-degrading bacterium, Janthinobacterium lividum MEG1.</title>
        <authorList>
            <person name="Shimodaira J."/>
            <person name="Hatta T."/>
        </authorList>
    </citation>
    <scope>NUCLEOTIDE SEQUENCE [LARGE SCALE GENOMIC DNA]</scope>
    <source>
        <strain evidence="2 3">MEG1</strain>
    </source>
</reference>
<evidence type="ECO:0000313" key="3">
    <source>
        <dbReference type="Proteomes" id="UP000179840"/>
    </source>
</evidence>
<dbReference type="Gene3D" id="2.20.110.10">
    <property type="entry name" value="Histone H3 K4-specific methyltransferase SET7/9 N-terminal domain"/>
    <property type="match status" value="2"/>
</dbReference>
<dbReference type="RefSeq" id="WP_071077459.1">
    <property type="nucleotide sequence ID" value="NZ_LFKP01000008.1"/>
</dbReference>
<sequence>MKIKTLCALLGASLLWPALSQAEIAQRLVVTAIASEPDSEGGDVFTIAGTTACGGKQIRMDARSVNLDEAPYEALKVQLAERMRARTPMLVTLKECPDDASVPIVRQIAACTPAACADGRARLYLHERFYPIEQKDAPNVLLLPLPKGKLPGTWKVEIVSVAGHKLRLSGQVNRADYASGELVGGYVSYYPDGKIEKQVAQDGQGRQDGVTSLYRADGSLESRGNWRQGLPEGTHQQYHATGKLREASVYRDGKRVDGPVQTFDANGKLSTSFVLRDGRMEGELLAYFPDGKVAGRTQVTKGKFNGSSAEYYPDGAVRASMTLVNDLPVGEALEFYPDGKVQSRQQYGDKGGLLSIQRYSPQGVLVLERRWDAQWREQGTSRSWYESGKPEQAIEYVNDRRDGWSRSWREDGSLKNECRYVAGKAQGDCGEAPPAPELQRKEQAWRAL</sequence>
<feature type="chain" id="PRO_5010265854" description="MORN repeat variant" evidence="1">
    <location>
        <begin position="23"/>
        <end position="448"/>
    </location>
</feature>
<organism evidence="2 3">
    <name type="scientific">Janthinobacterium lividum</name>
    <dbReference type="NCBI Taxonomy" id="29581"/>
    <lineage>
        <taxon>Bacteria</taxon>
        <taxon>Pseudomonadati</taxon>
        <taxon>Pseudomonadota</taxon>
        <taxon>Betaproteobacteria</taxon>
        <taxon>Burkholderiales</taxon>
        <taxon>Oxalobacteraceae</taxon>
        <taxon>Janthinobacterium</taxon>
    </lineage>
</organism>
<comment type="caution">
    <text evidence="2">The sequence shown here is derived from an EMBL/GenBank/DDBJ whole genome shotgun (WGS) entry which is preliminary data.</text>
</comment>
<evidence type="ECO:0000313" key="2">
    <source>
        <dbReference type="EMBL" id="OHV95988.1"/>
    </source>
</evidence>
<name>A0A1S1U743_9BURK</name>
<dbReference type="SUPFAM" id="SSF82185">
    <property type="entry name" value="Histone H3 K4-specific methyltransferase SET7/9 N-terminal domain"/>
    <property type="match status" value="3"/>
</dbReference>
<dbReference type="AlphaFoldDB" id="A0A1S1U743"/>
<dbReference type="Pfam" id="PF07661">
    <property type="entry name" value="MORN_2"/>
    <property type="match status" value="3"/>
</dbReference>
<evidence type="ECO:0008006" key="4">
    <source>
        <dbReference type="Google" id="ProtNLM"/>
    </source>
</evidence>
<protein>
    <recommendedName>
        <fullName evidence="4">MORN repeat variant</fullName>
    </recommendedName>
</protein>
<feature type="signal peptide" evidence="1">
    <location>
        <begin position="1"/>
        <end position="22"/>
    </location>
</feature>
<evidence type="ECO:0000256" key="1">
    <source>
        <dbReference type="SAM" id="SignalP"/>
    </source>
</evidence>